<dbReference type="PRINTS" id="PR00260">
    <property type="entry name" value="CHEMTRNSDUCR"/>
</dbReference>
<dbReference type="InterPro" id="IPR004089">
    <property type="entry name" value="MCPsignal_dom"/>
</dbReference>
<dbReference type="SMART" id="SM00283">
    <property type="entry name" value="MA"/>
    <property type="match status" value="1"/>
</dbReference>
<evidence type="ECO:0000256" key="2">
    <source>
        <dbReference type="ARBA" id="ARBA00022500"/>
    </source>
</evidence>
<dbReference type="InterPro" id="IPR013655">
    <property type="entry name" value="PAS_fold_3"/>
</dbReference>
<dbReference type="Gene3D" id="1.10.287.950">
    <property type="entry name" value="Methyl-accepting chemotaxis protein"/>
    <property type="match status" value="1"/>
</dbReference>
<dbReference type="InterPro" id="IPR000014">
    <property type="entry name" value="PAS"/>
</dbReference>
<keyword evidence="2" id="KW-0145">Chemotaxis</keyword>
<dbReference type="SMART" id="SM00091">
    <property type="entry name" value="PAS"/>
    <property type="match status" value="2"/>
</dbReference>
<dbReference type="InterPro" id="IPR000700">
    <property type="entry name" value="PAS-assoc_C"/>
</dbReference>
<comment type="similarity">
    <text evidence="3">Belongs to the methyl-accepting chemotaxis (MCP) protein family.</text>
</comment>
<dbReference type="GO" id="GO:0004888">
    <property type="term" value="F:transmembrane signaling receptor activity"/>
    <property type="evidence" value="ECO:0007669"/>
    <property type="project" value="InterPro"/>
</dbReference>
<reference evidence="10 11" key="1">
    <citation type="submission" date="2019-12" db="EMBL/GenBank/DDBJ databases">
        <title>Nitratireductor arenosus sp. nov., Isolated from sea sand, Jeju island, South Korea.</title>
        <authorList>
            <person name="Kim W."/>
        </authorList>
    </citation>
    <scope>NUCLEOTIDE SEQUENCE [LARGE SCALE GENOMIC DNA]</scope>
    <source>
        <strain evidence="10 11">CAU 1489</strain>
    </source>
</reference>
<feature type="compositionally biased region" description="Polar residues" evidence="5">
    <location>
        <begin position="1"/>
        <end position="12"/>
    </location>
</feature>
<keyword evidence="4" id="KW-0807">Transducer</keyword>
<evidence type="ECO:0000256" key="1">
    <source>
        <dbReference type="ARBA" id="ARBA00004370"/>
    </source>
</evidence>
<dbReference type="PROSITE" id="PS50885">
    <property type="entry name" value="HAMP"/>
    <property type="match status" value="1"/>
</dbReference>
<dbReference type="InterPro" id="IPR003660">
    <property type="entry name" value="HAMP_dom"/>
</dbReference>
<dbReference type="InterPro" id="IPR035965">
    <property type="entry name" value="PAS-like_dom_sf"/>
</dbReference>
<evidence type="ECO:0000259" key="7">
    <source>
        <dbReference type="PROSITE" id="PS50112"/>
    </source>
</evidence>
<proteinExistence type="inferred from homology"/>
<keyword evidence="11" id="KW-1185">Reference proteome</keyword>
<sequence>MSPIWTNPTSGSAAPWHSRCGTEADNAGDGAGRSPTRVPIAIWLPRPVPGVAFERWKEHLMGALIPGFHSDARAIVAAMDASQAVIHFDLKGTILHANENFRTALGYELSEIVGKHHRLFVEPAYAESADYREFWAKLARGEHDQRQYRRIRKDGSGIWIEASYNPVFRRGKPYKVVKFATDITDQKMKAVEDAGKLDAISRSQAVIEFTPRGEIIAANENFCATLGYELAEIRGRHHRMFCEPGYAGSDDYRLFWQKLAQGEPMSGEFLRVGKAGKEIWIQAAYNPILDLDGRVFKVVKFATDVSERMGAIATLGAGLRALADGDLHHRLDEPFVPTMEGTRNDFNDSVVTLRTAMQAVGDNARAITSGSDEIRSAADDLSRRTEQQAASVEETAAALNQITASVTEAACRAEEAGTLVAQTRANAERSGEVVRKAVEAMGQIESSSQEISNIIGMIDEIAFQTNLLALNAGVEAARAGEAGRGFAVVAQEVRELAQRSASAAQEIKSLIGGSGEQVRSGVSLVGETGTVLEEIVGQVQRISDNVAAIVESAREQSISLKEVNEAVGEIDKSTQQNAAMVEQSTAASHSLAKEAQALFTLLGRFRLESAAQARPIALATSSAHAVESPARRMAGEVRTAFGAAAVAAGDGWEEY</sequence>
<comment type="caution">
    <text evidence="10">The sequence shown here is derived from an EMBL/GenBank/DDBJ whole genome shotgun (WGS) entry which is preliminary data.</text>
</comment>
<dbReference type="AlphaFoldDB" id="A0A844QC92"/>
<feature type="region of interest" description="Disordered" evidence="5">
    <location>
        <begin position="1"/>
        <end position="33"/>
    </location>
</feature>
<feature type="domain" description="PAS" evidence="7">
    <location>
        <begin position="71"/>
        <end position="115"/>
    </location>
</feature>
<dbReference type="InterPro" id="IPR004090">
    <property type="entry name" value="Chemotax_Me-accpt_rcpt"/>
</dbReference>
<dbReference type="PROSITE" id="PS50112">
    <property type="entry name" value="PAS"/>
    <property type="match status" value="1"/>
</dbReference>
<feature type="domain" description="HAMP" evidence="9">
    <location>
        <begin position="306"/>
        <end position="358"/>
    </location>
</feature>
<dbReference type="GO" id="GO:0016020">
    <property type="term" value="C:membrane"/>
    <property type="evidence" value="ECO:0007669"/>
    <property type="project" value="UniProtKB-SubCell"/>
</dbReference>
<dbReference type="PROSITE" id="PS50113">
    <property type="entry name" value="PAC"/>
    <property type="match status" value="1"/>
</dbReference>
<dbReference type="PANTHER" id="PTHR43531">
    <property type="entry name" value="PROTEIN ICFG"/>
    <property type="match status" value="1"/>
</dbReference>
<evidence type="ECO:0000259" key="9">
    <source>
        <dbReference type="PROSITE" id="PS50885"/>
    </source>
</evidence>
<comment type="subcellular location">
    <subcellularLocation>
        <location evidence="1">Membrane</location>
    </subcellularLocation>
</comment>
<evidence type="ECO:0000256" key="4">
    <source>
        <dbReference type="PROSITE-ProRule" id="PRU00284"/>
    </source>
</evidence>
<evidence type="ECO:0000259" key="6">
    <source>
        <dbReference type="PROSITE" id="PS50111"/>
    </source>
</evidence>
<dbReference type="SUPFAM" id="SSF58104">
    <property type="entry name" value="Methyl-accepting chemotaxis protein (MCP) signaling domain"/>
    <property type="match status" value="1"/>
</dbReference>
<dbReference type="Pfam" id="PF00015">
    <property type="entry name" value="MCPsignal"/>
    <property type="match status" value="1"/>
</dbReference>
<dbReference type="InterPro" id="IPR001610">
    <property type="entry name" value="PAC"/>
</dbReference>
<dbReference type="Gene3D" id="3.30.450.20">
    <property type="entry name" value="PAS domain"/>
    <property type="match status" value="2"/>
</dbReference>
<accession>A0A844QC92</accession>
<dbReference type="CDD" id="cd00130">
    <property type="entry name" value="PAS"/>
    <property type="match status" value="2"/>
</dbReference>
<evidence type="ECO:0000256" key="3">
    <source>
        <dbReference type="ARBA" id="ARBA00029447"/>
    </source>
</evidence>
<dbReference type="CDD" id="cd11386">
    <property type="entry name" value="MCP_signal"/>
    <property type="match status" value="1"/>
</dbReference>
<dbReference type="GO" id="GO:0006935">
    <property type="term" value="P:chemotaxis"/>
    <property type="evidence" value="ECO:0007669"/>
    <property type="project" value="UniProtKB-KW"/>
</dbReference>
<protein>
    <submittedName>
        <fullName evidence="10">PAS domain S-box protein</fullName>
    </submittedName>
</protein>
<name>A0A844QC92_9HYPH</name>
<dbReference type="Proteomes" id="UP000463224">
    <property type="component" value="Unassembled WGS sequence"/>
</dbReference>
<evidence type="ECO:0000313" key="11">
    <source>
        <dbReference type="Proteomes" id="UP000463224"/>
    </source>
</evidence>
<dbReference type="GO" id="GO:0007165">
    <property type="term" value="P:signal transduction"/>
    <property type="evidence" value="ECO:0007669"/>
    <property type="project" value="UniProtKB-KW"/>
</dbReference>
<evidence type="ECO:0000259" key="8">
    <source>
        <dbReference type="PROSITE" id="PS50113"/>
    </source>
</evidence>
<gene>
    <name evidence="10" type="ORF">GN330_10305</name>
</gene>
<feature type="domain" description="PAC" evidence="8">
    <location>
        <begin position="265"/>
        <end position="317"/>
    </location>
</feature>
<dbReference type="PANTHER" id="PTHR43531:SF11">
    <property type="entry name" value="METHYL-ACCEPTING CHEMOTAXIS PROTEIN 3"/>
    <property type="match status" value="1"/>
</dbReference>
<dbReference type="NCBIfam" id="TIGR00229">
    <property type="entry name" value="sensory_box"/>
    <property type="match status" value="2"/>
</dbReference>
<dbReference type="PROSITE" id="PS50111">
    <property type="entry name" value="CHEMOTAXIS_TRANSDUC_2"/>
    <property type="match status" value="1"/>
</dbReference>
<dbReference type="Pfam" id="PF08447">
    <property type="entry name" value="PAS_3"/>
    <property type="match status" value="2"/>
</dbReference>
<dbReference type="InterPro" id="IPR051310">
    <property type="entry name" value="MCP_chemotaxis"/>
</dbReference>
<dbReference type="EMBL" id="WPHG01000002">
    <property type="protein sequence ID" value="MVA97636.1"/>
    <property type="molecule type" value="Genomic_DNA"/>
</dbReference>
<organism evidence="10 11">
    <name type="scientific">Nitratireductor arenosus</name>
    <dbReference type="NCBI Taxonomy" id="2682096"/>
    <lineage>
        <taxon>Bacteria</taxon>
        <taxon>Pseudomonadati</taxon>
        <taxon>Pseudomonadota</taxon>
        <taxon>Alphaproteobacteria</taxon>
        <taxon>Hyphomicrobiales</taxon>
        <taxon>Phyllobacteriaceae</taxon>
        <taxon>Nitratireductor</taxon>
    </lineage>
</organism>
<dbReference type="FunFam" id="1.10.287.950:FF:000001">
    <property type="entry name" value="Methyl-accepting chemotaxis sensory transducer"/>
    <property type="match status" value="1"/>
</dbReference>
<feature type="domain" description="Methyl-accepting transducer" evidence="6">
    <location>
        <begin position="363"/>
        <end position="592"/>
    </location>
</feature>
<dbReference type="SUPFAM" id="SSF55785">
    <property type="entry name" value="PYP-like sensor domain (PAS domain)"/>
    <property type="match status" value="2"/>
</dbReference>
<dbReference type="SMART" id="SM00086">
    <property type="entry name" value="PAC"/>
    <property type="match status" value="2"/>
</dbReference>
<evidence type="ECO:0000256" key="5">
    <source>
        <dbReference type="SAM" id="MobiDB-lite"/>
    </source>
</evidence>
<evidence type="ECO:0000313" key="10">
    <source>
        <dbReference type="EMBL" id="MVA97636.1"/>
    </source>
</evidence>